<dbReference type="RefSeq" id="WP_013330279.1">
    <property type="nucleotide sequence ID" value="NC_014507.1"/>
</dbReference>
<dbReference type="Pfam" id="PF00753">
    <property type="entry name" value="Lactamase_B"/>
    <property type="match status" value="1"/>
</dbReference>
<keyword evidence="3" id="KW-1185">Reference proteome</keyword>
<dbReference type="EMBL" id="CP002117">
    <property type="protein sequence ID" value="ADN37102.1"/>
    <property type="molecule type" value="Genomic_DNA"/>
</dbReference>
<evidence type="ECO:0000313" key="2">
    <source>
        <dbReference type="EMBL" id="ADN37102.1"/>
    </source>
</evidence>
<dbReference type="PANTHER" id="PTHR13754:SF13">
    <property type="entry name" value="METALLO-BETA-LACTAMASE SUPERFAMILY PROTEIN (AFU_ORTHOLOGUE AFUA_3G07630)"/>
    <property type="match status" value="1"/>
</dbReference>
<dbReference type="STRING" id="679926.Mpet_2355"/>
<dbReference type="InterPro" id="IPR001279">
    <property type="entry name" value="Metallo-B-lactamas"/>
</dbReference>
<dbReference type="KEGG" id="mpi:Mpet_2355"/>
<sequence>MYTIFEIYNNIPYNHEIKTDFGYSCFVKEPGILFDTGAKGDILLCNLERLGISADQVKHLVLSHDHWDHNGGIKAVLDENPNIICYCPRGTSVETISALEMGSGCVVTESWHELSPGILLTGPIESVFSGTSIFEQSLVLDSGKGLFLITGCSHPHISCILDCVRERGPVTGVIGGFHDVDKADIRSLEGLDYISPSHCTTAIEAIAGEFGDRFIRSGAGFIHRI</sequence>
<organism evidence="2 3">
    <name type="scientific">Methanolacinia petrolearia (strain DSM 11571 / OCM 486 / SEBR 4847)</name>
    <name type="common">Methanoplanus petrolearius</name>
    <dbReference type="NCBI Taxonomy" id="679926"/>
    <lineage>
        <taxon>Archaea</taxon>
        <taxon>Methanobacteriati</taxon>
        <taxon>Methanobacteriota</taxon>
        <taxon>Stenosarchaea group</taxon>
        <taxon>Methanomicrobia</taxon>
        <taxon>Methanomicrobiales</taxon>
        <taxon>Methanomicrobiaceae</taxon>
        <taxon>Methanolacinia</taxon>
    </lineage>
</organism>
<dbReference type="InterPro" id="IPR052926">
    <property type="entry name" value="Metallo-beta-lactamase_dom"/>
</dbReference>
<dbReference type="HOGENOM" id="CLU_036012_1_0_2"/>
<protein>
    <submittedName>
        <fullName evidence="2">Beta-lactamase domain-containing protein</fullName>
    </submittedName>
</protein>
<evidence type="ECO:0000259" key="1">
    <source>
        <dbReference type="Pfam" id="PF00753"/>
    </source>
</evidence>
<dbReference type="eggNOG" id="arCOG00503">
    <property type="taxonomic scope" value="Archaea"/>
</dbReference>
<dbReference type="InterPro" id="IPR036866">
    <property type="entry name" value="RibonucZ/Hydroxyglut_hydro"/>
</dbReference>
<dbReference type="OrthoDB" id="7773at2157"/>
<dbReference type="GeneID" id="9744847"/>
<name>E1RDR5_METP4</name>
<dbReference type="Proteomes" id="UP000006565">
    <property type="component" value="Chromosome"/>
</dbReference>
<dbReference type="PANTHER" id="PTHR13754">
    <property type="entry name" value="METALLO-BETA-LACTAMASE SUPERFAMILY PROTEIN"/>
    <property type="match status" value="1"/>
</dbReference>
<proteinExistence type="predicted"/>
<dbReference type="InterPro" id="IPR041712">
    <property type="entry name" value="DHPS-like_MBL-fold"/>
</dbReference>
<dbReference type="SUPFAM" id="SSF56281">
    <property type="entry name" value="Metallo-hydrolase/oxidoreductase"/>
    <property type="match status" value="1"/>
</dbReference>
<dbReference type="CDD" id="cd07713">
    <property type="entry name" value="DHPS-like_MBL-fold"/>
    <property type="match status" value="1"/>
</dbReference>
<feature type="domain" description="Metallo-beta-lactamase" evidence="1">
    <location>
        <begin position="29"/>
        <end position="165"/>
    </location>
</feature>
<dbReference type="AlphaFoldDB" id="E1RDR5"/>
<dbReference type="Gene3D" id="3.60.15.10">
    <property type="entry name" value="Ribonuclease Z/Hydroxyacylglutathione hydrolase-like"/>
    <property type="match status" value="1"/>
</dbReference>
<dbReference type="GO" id="GO:0016740">
    <property type="term" value="F:transferase activity"/>
    <property type="evidence" value="ECO:0007669"/>
    <property type="project" value="TreeGrafter"/>
</dbReference>
<gene>
    <name evidence="2" type="ordered locus">Mpet_2355</name>
</gene>
<accession>E1RDR5</accession>
<evidence type="ECO:0000313" key="3">
    <source>
        <dbReference type="Proteomes" id="UP000006565"/>
    </source>
</evidence>
<reference evidence="2 3" key="1">
    <citation type="journal article" date="2010" name="Stand. Genomic Sci.">
        <title>Complete genome sequence of Methanoplanus petrolearius type strain (SEBR 4847).</title>
        <authorList>
            <person name="Brambilla E."/>
            <person name="Djao O.D."/>
            <person name="Daligault H."/>
            <person name="Lapidus A."/>
            <person name="Lucas S."/>
            <person name="Hammon N."/>
            <person name="Nolan M."/>
            <person name="Tice H."/>
            <person name="Cheng J.F."/>
            <person name="Han C."/>
            <person name="Tapia R."/>
            <person name="Goodwin L."/>
            <person name="Pitluck S."/>
            <person name="Liolios K."/>
            <person name="Ivanova N."/>
            <person name="Mavromatis K."/>
            <person name="Mikhailova N."/>
            <person name="Pati A."/>
            <person name="Chen A."/>
            <person name="Palaniappan K."/>
            <person name="Land M."/>
            <person name="Hauser L."/>
            <person name="Chang Y.J."/>
            <person name="Jeffries C.D."/>
            <person name="Rohde M."/>
            <person name="Spring S."/>
            <person name="Sikorski J."/>
            <person name="Goker M."/>
            <person name="Woyke T."/>
            <person name="Bristow J."/>
            <person name="Eisen J.A."/>
            <person name="Markowitz V."/>
            <person name="Hugenholtz P."/>
            <person name="Kyrpides N.C."/>
            <person name="Klenk H.P."/>
        </authorList>
    </citation>
    <scope>NUCLEOTIDE SEQUENCE [LARGE SCALE GENOMIC DNA]</scope>
    <source>
        <strain evidence="3">DSM 11571 / OCM 486 / SEBR 4847</strain>
    </source>
</reference>